<comment type="caution">
    <text evidence="1">The sequence shown here is derived from an EMBL/GenBank/DDBJ whole genome shotgun (WGS) entry which is preliminary data.</text>
</comment>
<dbReference type="EMBL" id="JNSL01000013">
    <property type="protein sequence ID" value="KGA21113.1"/>
    <property type="molecule type" value="Genomic_DNA"/>
</dbReference>
<dbReference type="AlphaFoldDB" id="A0A094SQX5"/>
<evidence type="ECO:0000313" key="1">
    <source>
        <dbReference type="EMBL" id="KGA21113.1"/>
    </source>
</evidence>
<name>A0A094SQX5_9ZZZZ</name>
<protein>
    <recommendedName>
        <fullName evidence="2">DUF11 domain-containing protein</fullName>
    </recommendedName>
</protein>
<evidence type="ECO:0008006" key="2">
    <source>
        <dbReference type="Google" id="ProtNLM"/>
    </source>
</evidence>
<sequence length="156" mass="17228">MIQSLLRKPRIIFKRIKKSSTEWSIASTAGVNVGRIKNSDASIHAEVIRTPITPRLAILNVTLKNEGQGSLSNLYLMAKVSKGFSLTNSEEIFGASWKMQRVENLAPSQSIKFKLALRSSVNLNAGTLTFLLSPTSNENDPELINLTIPIKTITFE</sequence>
<reference evidence="1" key="1">
    <citation type="submission" date="2014-06" db="EMBL/GenBank/DDBJ databases">
        <title>Key roles for freshwater Actinobacteria revealed by deep metagenomic sequencing.</title>
        <authorList>
            <person name="Ghai R."/>
            <person name="Mizuno C.M."/>
            <person name="Picazo A."/>
            <person name="Camacho A."/>
            <person name="Rodriguez-Valera F."/>
        </authorList>
    </citation>
    <scope>NUCLEOTIDE SEQUENCE</scope>
</reference>
<proteinExistence type="predicted"/>
<organism evidence="1">
    <name type="scientific">freshwater metagenome</name>
    <dbReference type="NCBI Taxonomy" id="449393"/>
    <lineage>
        <taxon>unclassified sequences</taxon>
        <taxon>metagenomes</taxon>
        <taxon>ecological metagenomes</taxon>
    </lineage>
</organism>
<accession>A0A094SQX5</accession>
<gene>
    <name evidence="1" type="ORF">GM51_3505</name>
</gene>